<proteinExistence type="inferred from homology"/>
<dbReference type="Gene3D" id="1.10.1410.10">
    <property type="match status" value="1"/>
</dbReference>
<feature type="region of interest" description="Disordered" evidence="14">
    <location>
        <begin position="482"/>
        <end position="528"/>
    </location>
</feature>
<comment type="subcellular location">
    <subcellularLocation>
        <location evidence="2 11">Nucleus</location>
    </subcellularLocation>
</comment>
<keyword evidence="7 11" id="KW-0547">Nucleotide-binding</keyword>
<evidence type="ECO:0000256" key="4">
    <source>
        <dbReference type="ARBA" id="ARBA00022664"/>
    </source>
</evidence>
<keyword evidence="10 11" id="KW-0539">Nucleus</keyword>
<keyword evidence="4 11" id="KW-0507">mRNA processing</keyword>
<evidence type="ECO:0000259" key="17">
    <source>
        <dbReference type="Pfam" id="PF20750"/>
    </source>
</evidence>
<comment type="cofactor">
    <cofactor evidence="1">
        <name>Mn(2+)</name>
        <dbReference type="ChEBI" id="CHEBI:29035"/>
    </cofactor>
</comment>
<feature type="binding site" evidence="12">
    <location>
        <position position="214"/>
    </location>
    <ligand>
        <name>ATP</name>
        <dbReference type="ChEBI" id="CHEBI:30616"/>
    </ligand>
</feature>
<keyword evidence="6 13" id="KW-0479">Metal-binding</keyword>
<feature type="compositionally biased region" description="Basic and acidic residues" evidence="14">
    <location>
        <begin position="618"/>
        <end position="627"/>
    </location>
</feature>
<dbReference type="PANTHER" id="PTHR10682">
    <property type="entry name" value="POLY A POLYMERASE"/>
    <property type="match status" value="1"/>
</dbReference>
<organism evidence="18 19">
    <name type="scientific">Emericellopsis atlantica</name>
    <dbReference type="NCBI Taxonomy" id="2614577"/>
    <lineage>
        <taxon>Eukaryota</taxon>
        <taxon>Fungi</taxon>
        <taxon>Dikarya</taxon>
        <taxon>Ascomycota</taxon>
        <taxon>Pezizomycotina</taxon>
        <taxon>Sordariomycetes</taxon>
        <taxon>Hypocreomycetidae</taxon>
        <taxon>Hypocreales</taxon>
        <taxon>Bionectriaceae</taxon>
        <taxon>Emericellopsis</taxon>
    </lineage>
</organism>
<evidence type="ECO:0000256" key="7">
    <source>
        <dbReference type="ARBA" id="ARBA00022741"/>
    </source>
</evidence>
<name>A0A9P7ZP03_9HYPO</name>
<dbReference type="EMBL" id="MU251251">
    <property type="protein sequence ID" value="KAG9255217.1"/>
    <property type="molecule type" value="Genomic_DNA"/>
</dbReference>
<feature type="region of interest" description="Disordered" evidence="14">
    <location>
        <begin position="430"/>
        <end position="463"/>
    </location>
</feature>
<dbReference type="Gene3D" id="3.30.70.590">
    <property type="entry name" value="Poly(A) polymerase predicted RNA binding domain"/>
    <property type="match status" value="1"/>
</dbReference>
<evidence type="ECO:0000256" key="2">
    <source>
        <dbReference type="ARBA" id="ARBA00004123"/>
    </source>
</evidence>
<feature type="compositionally biased region" description="Basic and acidic residues" evidence="14">
    <location>
        <begin position="482"/>
        <end position="491"/>
    </location>
</feature>
<evidence type="ECO:0000259" key="15">
    <source>
        <dbReference type="Pfam" id="PF04926"/>
    </source>
</evidence>
<feature type="binding site" evidence="13">
    <location>
        <position position="153"/>
    </location>
    <ligand>
        <name>Mg(2+)</name>
        <dbReference type="ChEBI" id="CHEBI:18420"/>
        <label>2</label>
        <note>catalytic</note>
    </ligand>
</feature>
<dbReference type="InterPro" id="IPR007012">
    <property type="entry name" value="PolA_pol_cen_dom"/>
</dbReference>
<evidence type="ECO:0000256" key="13">
    <source>
        <dbReference type="PIRSR" id="PIRSR018425-2"/>
    </source>
</evidence>
<accession>A0A9P7ZP03</accession>
<dbReference type="Pfam" id="PF04928">
    <property type="entry name" value="PAP_central"/>
    <property type="match status" value="1"/>
</dbReference>
<keyword evidence="5 11" id="KW-0808">Transferase</keyword>
<dbReference type="AlphaFoldDB" id="A0A9P7ZP03"/>
<feature type="domain" description="Poly(A) polymerase RNA-binding" evidence="15">
    <location>
        <begin position="352"/>
        <end position="603"/>
    </location>
</feature>
<dbReference type="PIRSF" id="PIRSF018425">
    <property type="entry name" value="PolyA_polymerase"/>
    <property type="match status" value="1"/>
</dbReference>
<evidence type="ECO:0000256" key="14">
    <source>
        <dbReference type="SAM" id="MobiDB-lite"/>
    </source>
</evidence>
<dbReference type="InterPro" id="IPR007010">
    <property type="entry name" value="PolA_pol_RNA-bd_dom"/>
</dbReference>
<feature type="domain" description="Poly(A) polymerase nucleotidyltransferase" evidence="17">
    <location>
        <begin position="3"/>
        <end position="200"/>
    </location>
</feature>
<feature type="binding site" evidence="13">
    <location>
        <position position="98"/>
    </location>
    <ligand>
        <name>Mg(2+)</name>
        <dbReference type="ChEBI" id="CHEBI:18420"/>
        <label>2</label>
        <note>catalytic</note>
    </ligand>
</feature>
<dbReference type="FunFam" id="1.10.1410.10:FF:000001">
    <property type="entry name" value="Putative poly(A) polymerase gamma"/>
    <property type="match status" value="1"/>
</dbReference>
<evidence type="ECO:0000256" key="8">
    <source>
        <dbReference type="ARBA" id="ARBA00022840"/>
    </source>
</evidence>
<feature type="domain" description="Poly(A) polymerase central" evidence="16">
    <location>
        <begin position="205"/>
        <end position="350"/>
    </location>
</feature>
<evidence type="ECO:0000313" key="18">
    <source>
        <dbReference type="EMBL" id="KAG9255217.1"/>
    </source>
</evidence>
<dbReference type="SUPFAM" id="SSF55003">
    <property type="entry name" value="PAP/Archaeal CCA-adding enzyme, C-terminal domain"/>
    <property type="match status" value="1"/>
</dbReference>
<dbReference type="InterPro" id="IPR011068">
    <property type="entry name" value="NuclTrfase_I-like_C"/>
</dbReference>
<dbReference type="GO" id="GO:0005634">
    <property type="term" value="C:nucleus"/>
    <property type="evidence" value="ECO:0007669"/>
    <property type="project" value="UniProtKB-SubCell"/>
</dbReference>
<evidence type="ECO:0000256" key="6">
    <source>
        <dbReference type="ARBA" id="ARBA00022723"/>
    </source>
</evidence>
<feature type="binding site" evidence="13">
    <location>
        <position position="98"/>
    </location>
    <ligand>
        <name>Mg(2+)</name>
        <dbReference type="ChEBI" id="CHEBI:18420"/>
        <label>1</label>
        <note>catalytic</note>
    </ligand>
</feature>
<keyword evidence="8 11" id="KW-0067">ATP-binding</keyword>
<dbReference type="PANTHER" id="PTHR10682:SF10">
    <property type="entry name" value="POLYNUCLEOTIDE ADENYLYLTRANSFERASE"/>
    <property type="match status" value="1"/>
</dbReference>
<evidence type="ECO:0000256" key="1">
    <source>
        <dbReference type="ARBA" id="ARBA00001936"/>
    </source>
</evidence>
<dbReference type="SUPFAM" id="SSF81301">
    <property type="entry name" value="Nucleotidyltransferase"/>
    <property type="match status" value="1"/>
</dbReference>
<feature type="binding site" evidence="13">
    <location>
        <position position="96"/>
    </location>
    <ligand>
        <name>Mg(2+)</name>
        <dbReference type="ChEBI" id="CHEBI:18420"/>
        <label>1</label>
        <note>catalytic</note>
    </ligand>
</feature>
<dbReference type="GO" id="GO:0046872">
    <property type="term" value="F:metal ion binding"/>
    <property type="evidence" value="ECO:0007669"/>
    <property type="project" value="UniProtKB-KW"/>
</dbReference>
<dbReference type="InterPro" id="IPR014492">
    <property type="entry name" value="PolyA_polymerase"/>
</dbReference>
<dbReference type="RefSeq" id="XP_046119141.1">
    <property type="nucleotide sequence ID" value="XM_046261148.1"/>
</dbReference>
<feature type="binding site" evidence="12">
    <location>
        <begin position="96"/>
        <end position="98"/>
    </location>
    <ligand>
        <name>ATP</name>
        <dbReference type="ChEBI" id="CHEBI:30616"/>
    </ligand>
</feature>
<evidence type="ECO:0000256" key="3">
    <source>
        <dbReference type="ARBA" id="ARBA00010912"/>
    </source>
</evidence>
<dbReference type="Gene3D" id="3.30.460.10">
    <property type="entry name" value="Beta Polymerase, domain 2"/>
    <property type="match status" value="1"/>
</dbReference>
<keyword evidence="19" id="KW-1185">Reference proteome</keyword>
<feature type="binding site" evidence="13">
    <location>
        <position position="96"/>
    </location>
    <ligand>
        <name>Mg(2+)</name>
        <dbReference type="ChEBI" id="CHEBI:18420"/>
        <label>2</label>
        <note>catalytic</note>
    </ligand>
</feature>
<feature type="binding site" evidence="12">
    <location>
        <begin position="232"/>
        <end position="233"/>
    </location>
    <ligand>
        <name>ATP</name>
        <dbReference type="ChEBI" id="CHEBI:30616"/>
    </ligand>
</feature>
<protein>
    <recommendedName>
        <fullName evidence="11">Poly(A) polymerase</fullName>
        <ecNumber evidence="11">2.7.7.19</ecNumber>
    </recommendedName>
</protein>
<keyword evidence="9 13" id="KW-0460">Magnesium</keyword>
<dbReference type="InterPro" id="IPR043519">
    <property type="entry name" value="NT_sf"/>
</dbReference>
<feature type="binding site" evidence="12">
    <location>
        <position position="223"/>
    </location>
    <ligand>
        <name>ATP</name>
        <dbReference type="ChEBI" id="CHEBI:30616"/>
    </ligand>
</feature>
<evidence type="ECO:0000256" key="12">
    <source>
        <dbReference type="PIRSR" id="PIRSR018425-1"/>
    </source>
</evidence>
<feature type="region of interest" description="Disordered" evidence="14">
    <location>
        <begin position="588"/>
        <end position="643"/>
    </location>
</feature>
<dbReference type="GO" id="GO:0005524">
    <property type="term" value="F:ATP binding"/>
    <property type="evidence" value="ECO:0007669"/>
    <property type="project" value="UniProtKB-UniRule"/>
</dbReference>
<dbReference type="CDD" id="cd05402">
    <property type="entry name" value="NT_PAP_TUTase"/>
    <property type="match status" value="1"/>
</dbReference>
<evidence type="ECO:0000313" key="19">
    <source>
        <dbReference type="Proteomes" id="UP000887229"/>
    </source>
</evidence>
<evidence type="ECO:0000259" key="16">
    <source>
        <dbReference type="Pfam" id="PF04928"/>
    </source>
</evidence>
<feature type="compositionally biased region" description="Polar residues" evidence="14">
    <location>
        <begin position="634"/>
        <end position="643"/>
    </location>
</feature>
<dbReference type="Pfam" id="PF20750">
    <property type="entry name" value="PAP_NTPase"/>
    <property type="match status" value="1"/>
</dbReference>
<evidence type="ECO:0000256" key="9">
    <source>
        <dbReference type="ARBA" id="ARBA00022842"/>
    </source>
</evidence>
<dbReference type="GO" id="GO:0031123">
    <property type="term" value="P:RNA 3'-end processing"/>
    <property type="evidence" value="ECO:0007669"/>
    <property type="project" value="InterPro"/>
</dbReference>
<comment type="cofactor">
    <cofactor evidence="13">
        <name>Mg(2+)</name>
        <dbReference type="ChEBI" id="CHEBI:18420"/>
    </cofactor>
    <text evidence="13">Binds 2 magnesium ions. Also active with manganese.</text>
</comment>
<evidence type="ECO:0000256" key="11">
    <source>
        <dbReference type="PIRNR" id="PIRNR018425"/>
    </source>
</evidence>
<dbReference type="GO" id="GO:0003723">
    <property type="term" value="F:RNA binding"/>
    <property type="evidence" value="ECO:0007669"/>
    <property type="project" value="UniProtKB-UniRule"/>
</dbReference>
<dbReference type="GO" id="GO:1990817">
    <property type="term" value="F:poly(A) RNA polymerase activity"/>
    <property type="evidence" value="ECO:0007669"/>
    <property type="project" value="UniProtKB-UniRule"/>
</dbReference>
<dbReference type="GeneID" id="70292051"/>
<dbReference type="GO" id="GO:0006397">
    <property type="term" value="P:mRNA processing"/>
    <property type="evidence" value="ECO:0007669"/>
    <property type="project" value="UniProtKB-KW"/>
</dbReference>
<dbReference type="SUPFAM" id="SSF81631">
    <property type="entry name" value="PAP/OAS1 substrate-binding domain"/>
    <property type="match status" value="1"/>
</dbReference>
<comment type="caution">
    <text evidence="18">The sequence shown here is derived from an EMBL/GenBank/DDBJ whole genome shotgun (WGS) entry which is preliminary data.</text>
</comment>
<dbReference type="OrthoDB" id="412748at2759"/>
<sequence length="643" mass="72264">MLGVTPPIKSDLPTREELDRTAALLEELKRQKTFESPAETNKREQVLSSLESICNEFVKRVAREKDPENELLIRNAIGRVFTYGSYRLKVYGPGSDIDTLVVAPRYVNREDYFKHFPSLLLEMAPEGAITGLTPVEGAFVPIIKFEYSGISIDLIFSRIMQKQLSPDLNLKDSSILRGLDEQELRSVNGTRVTDEILDLVPELSTFRTALRAIKLWAQRRAVYANIMGFPGGVAWAMLVARICQLYPRATAAVVVNRFFVVVSRWPWPKPCLLKDIEDGPLPVRIWNPEKNFGDRKHLMPIITPAYPSMCATFNVTHSSKAVIQRELERGFELTEKIMTKKEDWKTLFDKHTFFTQGYKHYICVIATSKNKEAHKLWSGLVESKVRMLVQKLEVHRYIQLAHAFVKGYERRHKCRSYEEIEQVQDNCLDYVAGPDEPENPPEEPAQQAVGEDGAPTKDSASVTNGEAAAIKADAQLNGAVKKEENNDHGTNDDAPAQTATAEPEMANGQETETATPTPAVKVEPRPDRPLDVYTMTHYIGLELAKDAKQLDLAYETNEFRRLCESWPKYTEDLQDLSTVSVKHCRNFDLPDDVFEPGEKKPAKKGKKAGAAKSAPGGVKREATEEHSQPPPAKRQQSSLTAAG</sequence>
<reference evidence="18" key="1">
    <citation type="journal article" date="2021" name="IMA Fungus">
        <title>Genomic characterization of three marine fungi, including Emericellopsis atlantica sp. nov. with signatures of a generalist lifestyle and marine biomass degradation.</title>
        <authorList>
            <person name="Hagestad O.C."/>
            <person name="Hou L."/>
            <person name="Andersen J.H."/>
            <person name="Hansen E.H."/>
            <person name="Altermark B."/>
            <person name="Li C."/>
            <person name="Kuhnert E."/>
            <person name="Cox R.J."/>
            <person name="Crous P.W."/>
            <person name="Spatafora J.W."/>
            <person name="Lail K."/>
            <person name="Amirebrahimi M."/>
            <person name="Lipzen A."/>
            <person name="Pangilinan J."/>
            <person name="Andreopoulos W."/>
            <person name="Hayes R.D."/>
            <person name="Ng V."/>
            <person name="Grigoriev I.V."/>
            <person name="Jackson S.A."/>
            <person name="Sutton T.D.S."/>
            <person name="Dobson A.D.W."/>
            <person name="Rama T."/>
        </authorList>
    </citation>
    <scope>NUCLEOTIDE SEQUENCE</scope>
    <source>
        <strain evidence="18">TS7</strain>
    </source>
</reference>
<feature type="binding site" evidence="12">
    <location>
        <position position="153"/>
    </location>
    <ligand>
        <name>ATP</name>
        <dbReference type="ChEBI" id="CHEBI:30616"/>
    </ligand>
</feature>
<dbReference type="EC" id="2.7.7.19" evidence="11"/>
<dbReference type="Proteomes" id="UP000887229">
    <property type="component" value="Unassembled WGS sequence"/>
</dbReference>
<dbReference type="Pfam" id="PF04926">
    <property type="entry name" value="PAP_RNA-bind"/>
    <property type="match status" value="1"/>
</dbReference>
<evidence type="ECO:0000256" key="5">
    <source>
        <dbReference type="ARBA" id="ARBA00022679"/>
    </source>
</evidence>
<dbReference type="InterPro" id="IPR048840">
    <property type="entry name" value="PolA_pol_NTPase"/>
</dbReference>
<dbReference type="FunFam" id="3.30.460.10:FF:000002">
    <property type="entry name" value="Poly(A) polymerase alpha, putative"/>
    <property type="match status" value="1"/>
</dbReference>
<evidence type="ECO:0000256" key="10">
    <source>
        <dbReference type="ARBA" id="ARBA00023242"/>
    </source>
</evidence>
<gene>
    <name evidence="18" type="ORF">F5Z01DRAFT_620611</name>
</gene>
<comment type="similarity">
    <text evidence="3 11">Belongs to the poly(A) polymerase family.</text>
</comment>
<comment type="function">
    <text evidence="11">Polymerase that creates the 3'-poly(A) tail of mRNA's.</text>
</comment>
<comment type="catalytic activity">
    <reaction evidence="11">
        <text>RNA(n) + ATP = RNA(n)-3'-adenine ribonucleotide + diphosphate</text>
        <dbReference type="Rhea" id="RHEA:11332"/>
        <dbReference type="Rhea" id="RHEA-COMP:14527"/>
        <dbReference type="Rhea" id="RHEA-COMP:17347"/>
        <dbReference type="ChEBI" id="CHEBI:30616"/>
        <dbReference type="ChEBI" id="CHEBI:33019"/>
        <dbReference type="ChEBI" id="CHEBI:140395"/>
        <dbReference type="ChEBI" id="CHEBI:173115"/>
        <dbReference type="EC" id="2.7.7.19"/>
    </reaction>
</comment>